<dbReference type="AlphaFoldDB" id="A0A6A4HES9"/>
<proteinExistence type="predicted"/>
<gene>
    <name evidence="1" type="ORF">BT96DRAFT_942320</name>
</gene>
<dbReference type="Proteomes" id="UP000799118">
    <property type="component" value="Unassembled WGS sequence"/>
</dbReference>
<evidence type="ECO:0000313" key="1">
    <source>
        <dbReference type="EMBL" id="KAE9395604.1"/>
    </source>
</evidence>
<reference evidence="1" key="1">
    <citation type="journal article" date="2019" name="Environ. Microbiol.">
        <title>Fungal ecological strategies reflected in gene transcription - a case study of two litter decomposers.</title>
        <authorList>
            <person name="Barbi F."/>
            <person name="Kohler A."/>
            <person name="Barry K."/>
            <person name="Baskaran P."/>
            <person name="Daum C."/>
            <person name="Fauchery L."/>
            <person name="Ihrmark K."/>
            <person name="Kuo A."/>
            <person name="LaButti K."/>
            <person name="Lipzen A."/>
            <person name="Morin E."/>
            <person name="Grigoriev I.V."/>
            <person name="Henrissat B."/>
            <person name="Lindahl B."/>
            <person name="Martin F."/>
        </authorList>
    </citation>
    <scope>NUCLEOTIDE SEQUENCE</scope>
    <source>
        <strain evidence="1">JB14</strain>
    </source>
</reference>
<sequence length="302" mass="33647">MYCLVAENLRQDLAYIPNLGQQLGSFRLAFVVLSDPDALADAWLRKRAKKCGAHLNLTRVLRSEGIPPNLRPQIRVYPTPHPHANTFHLSSSSISSDSSRLHNILAKSCTPSLIRAQVWVEERSRSTILVHGIFMVESRQFSAGTTVQIRDGNHEVKEEEDGAGGNEHGSGVRNEVVRVKESSGWGGAEVWTLEVPPKLDLHSVETINIDQSQGAIIRSVKQGKIYYATGIAIWYDLSLMEDGMVSSVVMLNVLIKNMTLFLKIKQEIETNTHNDNVEMGDFLAWEQRLVLRRLCPGASVPV</sequence>
<dbReference type="OrthoDB" id="3202382at2759"/>
<name>A0A6A4HES9_9AGAR</name>
<accession>A0A6A4HES9</accession>
<evidence type="ECO:0000313" key="2">
    <source>
        <dbReference type="Proteomes" id="UP000799118"/>
    </source>
</evidence>
<dbReference type="EMBL" id="ML769528">
    <property type="protein sequence ID" value="KAE9395604.1"/>
    <property type="molecule type" value="Genomic_DNA"/>
</dbReference>
<organism evidence="1 2">
    <name type="scientific">Gymnopus androsaceus JB14</name>
    <dbReference type="NCBI Taxonomy" id="1447944"/>
    <lineage>
        <taxon>Eukaryota</taxon>
        <taxon>Fungi</taxon>
        <taxon>Dikarya</taxon>
        <taxon>Basidiomycota</taxon>
        <taxon>Agaricomycotina</taxon>
        <taxon>Agaricomycetes</taxon>
        <taxon>Agaricomycetidae</taxon>
        <taxon>Agaricales</taxon>
        <taxon>Marasmiineae</taxon>
        <taxon>Omphalotaceae</taxon>
        <taxon>Gymnopus</taxon>
    </lineage>
</organism>
<protein>
    <submittedName>
        <fullName evidence="1">Uncharacterized protein</fullName>
    </submittedName>
</protein>
<keyword evidence="2" id="KW-1185">Reference proteome</keyword>